<organism evidence="1 2">
    <name type="scientific">Arcobacter cloacae</name>
    <dbReference type="NCBI Taxonomy" id="1054034"/>
    <lineage>
        <taxon>Bacteria</taxon>
        <taxon>Pseudomonadati</taxon>
        <taxon>Campylobacterota</taxon>
        <taxon>Epsilonproteobacteria</taxon>
        <taxon>Campylobacterales</taxon>
        <taxon>Arcobacteraceae</taxon>
        <taxon>Arcobacter</taxon>
    </lineage>
</organism>
<gene>
    <name evidence="1" type="ORF">CP963_09165</name>
</gene>
<proteinExistence type="predicted"/>
<protein>
    <submittedName>
        <fullName evidence="1">Uncharacterized protein</fullName>
    </submittedName>
</protein>
<dbReference type="AlphaFoldDB" id="A0A6M8NNG7"/>
<keyword evidence="2" id="KW-1185">Reference proteome</keyword>
<evidence type="ECO:0000313" key="1">
    <source>
        <dbReference type="EMBL" id="RXI40241.1"/>
    </source>
</evidence>
<dbReference type="RefSeq" id="WP_129013871.1">
    <property type="nucleotide sequence ID" value="NZ_CBCSEI010000006.1"/>
</dbReference>
<comment type="caution">
    <text evidence="1">The sequence shown here is derived from an EMBL/GenBank/DDBJ whole genome shotgun (WGS) entry which is preliminary data.</text>
</comment>
<dbReference type="SUPFAM" id="SSF56399">
    <property type="entry name" value="ADP-ribosylation"/>
    <property type="match status" value="1"/>
</dbReference>
<dbReference type="EMBL" id="NXII01000011">
    <property type="protein sequence ID" value="RXI40241.1"/>
    <property type="molecule type" value="Genomic_DNA"/>
</dbReference>
<dbReference type="Proteomes" id="UP000290378">
    <property type="component" value="Unassembled WGS sequence"/>
</dbReference>
<reference evidence="1 2" key="1">
    <citation type="submission" date="2017-09" db="EMBL/GenBank/DDBJ databases">
        <title>Genomics of the genus Arcobacter.</title>
        <authorList>
            <person name="Perez-Cataluna A."/>
            <person name="Figueras M.J."/>
            <person name="Salas-Masso N."/>
        </authorList>
    </citation>
    <scope>NUCLEOTIDE SEQUENCE [LARGE SCALE GENOMIC DNA]</scope>
    <source>
        <strain evidence="1 2">CECT 7834</strain>
    </source>
</reference>
<sequence length="169" mass="19809">MAIFKAIGYHGTNKEIKSKEDINFQYKQYQDHFLGCGFYLWRDSPYRAKNWTDNQHESNGLNSVLEIELQVNEDEILNFTSSKWSNELEVLKIFNEVCMKKGLHFGSFIDFLIYELDIDLKVISMMDLKAKNHFVPINSNAKTLFAYGDIQICVKSKDVIQEFKKVDIF</sequence>
<evidence type="ECO:0000313" key="2">
    <source>
        <dbReference type="Proteomes" id="UP000290378"/>
    </source>
</evidence>
<accession>A0A6M8NNG7</accession>
<name>A0A6M8NNG7_9BACT</name>